<sequence length="306" mass="32027">MPVQGWADNLVLWLAQHWRPAFQTVRAPMIAAIDALTTVLTSAPPPLVLILLFLLAWQISGVRNAVVATALMFAVGMIGVWSDAMRTLSLVTVAVLLCFGIGFPLGILSARSDRLEGALKPLLDLMQTLPAFVYLVPIVLLFGIGDLSGVLVTAVFAVPPLIRLTSLGIRGVPPPMVEAAVSLGATPANVLFMVSLPIALPAILTGINQTIMMSLAMVTYASMIGVGGLGQLVLRGIGRLDMGLAMVGGAGIVALAIVLTDLVQPRGTAPRVKRVSRSTPIGLVRALIARVSRPATPTAIPMKRGS</sequence>
<comment type="similarity">
    <text evidence="7">Belongs to the binding-protein-dependent transport system permease family.</text>
</comment>
<reference evidence="9 10" key="1">
    <citation type="submission" date="2013-08" db="EMBL/GenBank/DDBJ databases">
        <title>The genome sequence of Skermanella stibiiresistens.</title>
        <authorList>
            <person name="Zhu W."/>
            <person name="Wang G."/>
        </authorList>
    </citation>
    <scope>NUCLEOTIDE SEQUENCE [LARGE SCALE GENOMIC DNA]</scope>
    <source>
        <strain evidence="9 10">SB22</strain>
    </source>
</reference>
<gene>
    <name evidence="9" type="ORF">N825_15360</name>
</gene>
<dbReference type="GO" id="GO:0031460">
    <property type="term" value="P:glycine betaine transport"/>
    <property type="evidence" value="ECO:0007669"/>
    <property type="project" value="TreeGrafter"/>
</dbReference>
<evidence type="ECO:0000256" key="4">
    <source>
        <dbReference type="ARBA" id="ARBA00022692"/>
    </source>
</evidence>
<dbReference type="PATRIC" id="fig|1385369.3.peg.4927"/>
<feature type="transmembrane region" description="Helical" evidence="7">
    <location>
        <begin position="131"/>
        <end position="159"/>
    </location>
</feature>
<dbReference type="GO" id="GO:0015226">
    <property type="term" value="F:carnitine transmembrane transporter activity"/>
    <property type="evidence" value="ECO:0007669"/>
    <property type="project" value="TreeGrafter"/>
</dbReference>
<keyword evidence="5 7" id="KW-1133">Transmembrane helix</keyword>
<evidence type="ECO:0000256" key="7">
    <source>
        <dbReference type="RuleBase" id="RU363032"/>
    </source>
</evidence>
<comment type="subcellular location">
    <subcellularLocation>
        <location evidence="1 7">Cell membrane</location>
        <topology evidence="1 7">Multi-pass membrane protein</topology>
    </subcellularLocation>
</comment>
<evidence type="ECO:0000256" key="2">
    <source>
        <dbReference type="ARBA" id="ARBA00022448"/>
    </source>
</evidence>
<evidence type="ECO:0000256" key="3">
    <source>
        <dbReference type="ARBA" id="ARBA00022475"/>
    </source>
</evidence>
<dbReference type="GO" id="GO:0015871">
    <property type="term" value="P:choline transport"/>
    <property type="evidence" value="ECO:0007669"/>
    <property type="project" value="TreeGrafter"/>
</dbReference>
<keyword evidence="6 7" id="KW-0472">Membrane</keyword>
<dbReference type="PROSITE" id="PS50928">
    <property type="entry name" value="ABC_TM1"/>
    <property type="match status" value="1"/>
</dbReference>
<evidence type="ECO:0000256" key="6">
    <source>
        <dbReference type="ARBA" id="ARBA00023136"/>
    </source>
</evidence>
<dbReference type="PANTHER" id="PTHR47737:SF1">
    <property type="entry name" value="GLYCINE BETAINE_PROLINE BETAINE TRANSPORT SYSTEM PERMEASE PROTEIN PROW"/>
    <property type="match status" value="1"/>
</dbReference>
<evidence type="ECO:0000256" key="5">
    <source>
        <dbReference type="ARBA" id="ARBA00022989"/>
    </source>
</evidence>
<dbReference type="AlphaFoldDB" id="W9GW21"/>
<dbReference type="Proteomes" id="UP000019486">
    <property type="component" value="Unassembled WGS sequence"/>
</dbReference>
<feature type="transmembrane region" description="Helical" evidence="7">
    <location>
        <begin position="242"/>
        <end position="263"/>
    </location>
</feature>
<keyword evidence="2 7" id="KW-0813">Transport</keyword>
<feature type="transmembrane region" description="Helical" evidence="7">
    <location>
        <begin position="29"/>
        <end position="57"/>
    </location>
</feature>
<feature type="transmembrane region" description="Helical" evidence="7">
    <location>
        <begin position="211"/>
        <end position="230"/>
    </location>
</feature>
<dbReference type="PANTHER" id="PTHR47737">
    <property type="entry name" value="GLYCINE BETAINE/PROLINE BETAINE TRANSPORT SYSTEM PERMEASE PROTEIN PROW"/>
    <property type="match status" value="1"/>
</dbReference>
<feature type="domain" description="ABC transmembrane type-1" evidence="8">
    <location>
        <begin position="84"/>
        <end position="263"/>
    </location>
</feature>
<organism evidence="9 10">
    <name type="scientific">Skermanella stibiiresistens SB22</name>
    <dbReference type="NCBI Taxonomy" id="1385369"/>
    <lineage>
        <taxon>Bacteria</taxon>
        <taxon>Pseudomonadati</taxon>
        <taxon>Pseudomonadota</taxon>
        <taxon>Alphaproteobacteria</taxon>
        <taxon>Rhodospirillales</taxon>
        <taxon>Azospirillaceae</taxon>
        <taxon>Skermanella</taxon>
    </lineage>
</organism>
<accession>W9GW21</accession>
<dbReference type="GO" id="GO:0043190">
    <property type="term" value="C:ATP-binding cassette (ABC) transporter complex"/>
    <property type="evidence" value="ECO:0007669"/>
    <property type="project" value="TreeGrafter"/>
</dbReference>
<protein>
    <submittedName>
        <fullName evidence="9">Glycine betaine transporter membrane protein</fullName>
    </submittedName>
</protein>
<feature type="transmembrane region" description="Helical" evidence="7">
    <location>
        <begin position="64"/>
        <end position="82"/>
    </location>
</feature>
<dbReference type="STRING" id="1385369.N825_15360"/>
<keyword evidence="4 7" id="KW-0812">Transmembrane</keyword>
<dbReference type="Pfam" id="PF00528">
    <property type="entry name" value="BPD_transp_1"/>
    <property type="match status" value="1"/>
</dbReference>
<keyword evidence="10" id="KW-1185">Reference proteome</keyword>
<evidence type="ECO:0000259" key="8">
    <source>
        <dbReference type="PROSITE" id="PS50928"/>
    </source>
</evidence>
<dbReference type="Gene3D" id="1.10.3720.10">
    <property type="entry name" value="MetI-like"/>
    <property type="match status" value="1"/>
</dbReference>
<dbReference type="EMBL" id="AVFL01000021">
    <property type="protein sequence ID" value="EWY38019.1"/>
    <property type="molecule type" value="Genomic_DNA"/>
</dbReference>
<dbReference type="SUPFAM" id="SSF161098">
    <property type="entry name" value="MetI-like"/>
    <property type="match status" value="1"/>
</dbReference>
<evidence type="ECO:0000313" key="9">
    <source>
        <dbReference type="EMBL" id="EWY38019.1"/>
    </source>
</evidence>
<dbReference type="InterPro" id="IPR000515">
    <property type="entry name" value="MetI-like"/>
</dbReference>
<feature type="transmembrane region" description="Helical" evidence="7">
    <location>
        <begin position="88"/>
        <end position="110"/>
    </location>
</feature>
<dbReference type="FunFam" id="1.10.3720.10:FF:000001">
    <property type="entry name" value="Glycine betaine ABC transporter, permease"/>
    <property type="match status" value="1"/>
</dbReference>
<evidence type="ECO:0000256" key="1">
    <source>
        <dbReference type="ARBA" id="ARBA00004651"/>
    </source>
</evidence>
<dbReference type="InterPro" id="IPR035906">
    <property type="entry name" value="MetI-like_sf"/>
</dbReference>
<keyword evidence="3" id="KW-1003">Cell membrane</keyword>
<comment type="caution">
    <text evidence="9">The sequence shown here is derived from an EMBL/GenBank/DDBJ whole genome shotgun (WGS) entry which is preliminary data.</text>
</comment>
<name>W9GW21_9PROT</name>
<feature type="transmembrane region" description="Helical" evidence="7">
    <location>
        <begin position="179"/>
        <end position="204"/>
    </location>
</feature>
<proteinExistence type="inferred from homology"/>
<dbReference type="GO" id="GO:0005275">
    <property type="term" value="F:amine transmembrane transporter activity"/>
    <property type="evidence" value="ECO:0007669"/>
    <property type="project" value="TreeGrafter"/>
</dbReference>
<dbReference type="CDD" id="cd06261">
    <property type="entry name" value="TM_PBP2"/>
    <property type="match status" value="1"/>
</dbReference>
<evidence type="ECO:0000313" key="10">
    <source>
        <dbReference type="Proteomes" id="UP000019486"/>
    </source>
</evidence>